<proteinExistence type="predicted"/>
<feature type="chain" id="PRO_5046198749" description="Cytochrome b562" evidence="1">
    <location>
        <begin position="37"/>
        <end position="167"/>
    </location>
</feature>
<feature type="signal peptide" evidence="1">
    <location>
        <begin position="1"/>
        <end position="36"/>
    </location>
</feature>
<organism evidence="2 3">
    <name type="scientific">Psychromonas arctica</name>
    <dbReference type="NCBI Taxonomy" id="168275"/>
    <lineage>
        <taxon>Bacteria</taxon>
        <taxon>Pseudomonadati</taxon>
        <taxon>Pseudomonadota</taxon>
        <taxon>Gammaproteobacteria</taxon>
        <taxon>Alteromonadales</taxon>
        <taxon>Psychromonadaceae</taxon>
        <taxon>Psychromonas</taxon>
    </lineage>
</organism>
<reference evidence="2 3" key="1">
    <citation type="submission" date="2024-02" db="EMBL/GenBank/DDBJ databases">
        <title>Bacteria isolated from the canopy kelp, Nereocystis luetkeana.</title>
        <authorList>
            <person name="Pfister C.A."/>
            <person name="Younker I.T."/>
            <person name="Light S.H."/>
        </authorList>
    </citation>
    <scope>NUCLEOTIDE SEQUENCE [LARGE SCALE GENOMIC DNA]</scope>
    <source>
        <strain evidence="2 3">TI.2.07</strain>
    </source>
</reference>
<dbReference type="Proteomes" id="UP001366060">
    <property type="component" value="Unassembled WGS sequence"/>
</dbReference>
<accession>A0ABU9H8A2</accession>
<dbReference type="Gene3D" id="1.20.120.10">
    <property type="entry name" value="Cytochrome c/b562"/>
    <property type="match status" value="1"/>
</dbReference>
<evidence type="ECO:0000256" key="1">
    <source>
        <dbReference type="SAM" id="SignalP"/>
    </source>
</evidence>
<protein>
    <recommendedName>
        <fullName evidence="4">Cytochrome b562</fullName>
    </recommendedName>
</protein>
<keyword evidence="3" id="KW-1185">Reference proteome</keyword>
<name>A0ABU9H8A2_9GAMM</name>
<evidence type="ECO:0000313" key="3">
    <source>
        <dbReference type="Proteomes" id="UP001366060"/>
    </source>
</evidence>
<keyword evidence="1" id="KW-0732">Signal</keyword>
<sequence>MIKTAMTSTTRIKRNKLALSLAATLFLSLPMSQAFAHEEHCEIKDTELGDMMKYMKSELRAYNKSFNSEDQAEMKEHANELLKLSAKAEQLTPVVISKASHHDANSKGEVSADQKVKFALYQKEMQDLNATFKALSETNDKVEIEALLAKVKQQQKQGHNAFRQNCK</sequence>
<comment type="caution">
    <text evidence="2">The sequence shown here is derived from an EMBL/GenBank/DDBJ whole genome shotgun (WGS) entry which is preliminary data.</text>
</comment>
<evidence type="ECO:0008006" key="4">
    <source>
        <dbReference type="Google" id="ProtNLM"/>
    </source>
</evidence>
<dbReference type="RefSeq" id="WP_341626824.1">
    <property type="nucleotide sequence ID" value="NZ_JBAKBA010000004.1"/>
</dbReference>
<evidence type="ECO:0000313" key="2">
    <source>
        <dbReference type="EMBL" id="MEL0658109.1"/>
    </source>
</evidence>
<dbReference type="EMBL" id="JBAKBA010000004">
    <property type="protein sequence ID" value="MEL0658109.1"/>
    <property type="molecule type" value="Genomic_DNA"/>
</dbReference>
<gene>
    <name evidence="2" type="ORF">V6255_03055</name>
</gene>